<comment type="caution">
    <text evidence="1">The sequence shown here is derived from an EMBL/GenBank/DDBJ whole genome shotgun (WGS) entry which is preliminary data.</text>
</comment>
<evidence type="ECO:0000313" key="2">
    <source>
        <dbReference type="Proteomes" id="UP000594638"/>
    </source>
</evidence>
<keyword evidence="2" id="KW-1185">Reference proteome</keyword>
<dbReference type="Gene3D" id="1.20.5.510">
    <property type="entry name" value="Single helix bin"/>
    <property type="match status" value="1"/>
</dbReference>
<evidence type="ECO:0000313" key="1">
    <source>
        <dbReference type="EMBL" id="CAA3030394.1"/>
    </source>
</evidence>
<dbReference type="Proteomes" id="UP000594638">
    <property type="component" value="Unassembled WGS sequence"/>
</dbReference>
<reference evidence="1 2" key="1">
    <citation type="submission" date="2019-12" db="EMBL/GenBank/DDBJ databases">
        <authorList>
            <person name="Alioto T."/>
            <person name="Alioto T."/>
            <person name="Gomez Garrido J."/>
        </authorList>
    </citation>
    <scope>NUCLEOTIDE SEQUENCE [LARGE SCALE GENOMIC DNA]</scope>
</reference>
<dbReference type="Gramene" id="OE9A100738T1">
    <property type="protein sequence ID" value="OE9A100738C1"/>
    <property type="gene ID" value="OE9A100738"/>
</dbReference>
<name>A0A8S0VA01_OLEEU</name>
<accession>A0A8S0VA01</accession>
<protein>
    <submittedName>
        <fullName evidence="1">Uncharacterized protein</fullName>
    </submittedName>
</protein>
<sequence>LRAKKLAKGMGHNYYGELAWPNDLLHVFPPLCPCTVRPSFMSNVTLVGIYVHQWSKPVFASSCVHWSVFAFFGARQRFEVGQIKLTKCGKEKIFPTGIQGTIPGLWSRRAPGAQIRLPEATLTGESHLSPYNGRTSHTEWGVGSFKTPQPGYTISISHKIENPTPIPPNLHQNTLIHLRFSLGHTLSRALAQYITRFRSSNSFTSRKSRDKWVMFTLEVIDQYYGLTQENIIPVPIEQDMVLIVQMPYKGQENVGEEFEYKKLTHSLQC</sequence>
<proteinExistence type="predicted"/>
<feature type="non-terminal residue" evidence="1">
    <location>
        <position position="1"/>
    </location>
</feature>
<gene>
    <name evidence="1" type="ORF">OLEA9_A100738</name>
</gene>
<dbReference type="AlphaFoldDB" id="A0A8S0VA01"/>
<dbReference type="EMBL" id="CACTIH010009370">
    <property type="protein sequence ID" value="CAA3030394.1"/>
    <property type="molecule type" value="Genomic_DNA"/>
</dbReference>
<organism evidence="1 2">
    <name type="scientific">Olea europaea subsp. europaea</name>
    <dbReference type="NCBI Taxonomy" id="158383"/>
    <lineage>
        <taxon>Eukaryota</taxon>
        <taxon>Viridiplantae</taxon>
        <taxon>Streptophyta</taxon>
        <taxon>Embryophyta</taxon>
        <taxon>Tracheophyta</taxon>
        <taxon>Spermatophyta</taxon>
        <taxon>Magnoliopsida</taxon>
        <taxon>eudicotyledons</taxon>
        <taxon>Gunneridae</taxon>
        <taxon>Pentapetalae</taxon>
        <taxon>asterids</taxon>
        <taxon>lamiids</taxon>
        <taxon>Lamiales</taxon>
        <taxon>Oleaceae</taxon>
        <taxon>Oleeae</taxon>
        <taxon>Olea</taxon>
    </lineage>
</organism>